<organism evidence="6 7">
    <name type="scientific">Candidatus Yanofskybacteria bacterium GW2011_GWA1_41_6</name>
    <dbReference type="NCBI Taxonomy" id="1619020"/>
    <lineage>
        <taxon>Bacteria</taxon>
        <taxon>Candidatus Yanofskyibacteriota</taxon>
    </lineage>
</organism>
<evidence type="ECO:0000256" key="3">
    <source>
        <dbReference type="ARBA" id="ARBA00023274"/>
    </source>
</evidence>
<gene>
    <name evidence="6" type="ORF">UU70_C0027G0005</name>
</gene>
<comment type="similarity">
    <text evidence="1">Belongs to the bacterial ribosomal protein bL27 family.</text>
</comment>
<comment type="caution">
    <text evidence="6">The sequence shown here is derived from an EMBL/GenBank/DDBJ whole genome shotgun (WGS) entry which is preliminary data.</text>
</comment>
<evidence type="ECO:0000313" key="7">
    <source>
        <dbReference type="Proteomes" id="UP000034380"/>
    </source>
</evidence>
<dbReference type="GO" id="GO:1990904">
    <property type="term" value="C:ribonucleoprotein complex"/>
    <property type="evidence" value="ECO:0007669"/>
    <property type="project" value="UniProtKB-KW"/>
</dbReference>
<dbReference type="InterPro" id="IPR018261">
    <property type="entry name" value="Ribosomal_bL27_CS"/>
</dbReference>
<dbReference type="GO" id="GO:0006412">
    <property type="term" value="P:translation"/>
    <property type="evidence" value="ECO:0007669"/>
    <property type="project" value="InterPro"/>
</dbReference>
<dbReference type="PROSITE" id="PS00831">
    <property type="entry name" value="RIBOSOMAL_L27"/>
    <property type="match status" value="1"/>
</dbReference>
<dbReference type="PRINTS" id="PR00063">
    <property type="entry name" value="RIBOSOMALL27"/>
</dbReference>
<dbReference type="EMBL" id="LCBQ01000027">
    <property type="protein sequence ID" value="KKS12956.1"/>
    <property type="molecule type" value="Genomic_DNA"/>
</dbReference>
<evidence type="ECO:0000256" key="1">
    <source>
        <dbReference type="ARBA" id="ARBA00010797"/>
    </source>
</evidence>
<evidence type="ECO:0000313" key="6">
    <source>
        <dbReference type="EMBL" id="KKS12956.1"/>
    </source>
</evidence>
<accession>A0A0G0YTI0</accession>
<sequence length="92" mass="9903">MAHTKAIGSTQLGRDAQPKYLGVKLYAGELAKPGAIIIRQRGTKFIPGDGVRIGSDDTIYAVITGKVKFTTKKKTKFDGSKRLVKVVNVVAN</sequence>
<reference evidence="6 7" key="1">
    <citation type="journal article" date="2015" name="Nature">
        <title>rRNA introns, odd ribosomes, and small enigmatic genomes across a large radiation of phyla.</title>
        <authorList>
            <person name="Brown C.T."/>
            <person name="Hug L.A."/>
            <person name="Thomas B.C."/>
            <person name="Sharon I."/>
            <person name="Castelle C.J."/>
            <person name="Singh A."/>
            <person name="Wilkins M.J."/>
            <person name="Williams K.H."/>
            <person name="Banfield J.F."/>
        </authorList>
    </citation>
    <scope>NUCLEOTIDE SEQUENCE [LARGE SCALE GENOMIC DNA]</scope>
</reference>
<dbReference type="GO" id="GO:0005840">
    <property type="term" value="C:ribosome"/>
    <property type="evidence" value="ECO:0007669"/>
    <property type="project" value="UniProtKB-KW"/>
</dbReference>
<dbReference type="Proteomes" id="UP000034380">
    <property type="component" value="Unassembled WGS sequence"/>
</dbReference>
<keyword evidence="3" id="KW-0687">Ribonucleoprotein</keyword>
<evidence type="ECO:0000256" key="2">
    <source>
        <dbReference type="ARBA" id="ARBA00022980"/>
    </source>
</evidence>
<dbReference type="InterPro" id="IPR001684">
    <property type="entry name" value="Ribosomal_bL27"/>
</dbReference>
<evidence type="ECO:0000256" key="5">
    <source>
        <dbReference type="ARBA" id="ARBA00035477"/>
    </source>
</evidence>
<dbReference type="Pfam" id="PF01016">
    <property type="entry name" value="Ribosomal_L27"/>
    <property type="match status" value="1"/>
</dbReference>
<protein>
    <recommendedName>
        <fullName evidence="4">Large ribosomal subunit protein bL27</fullName>
    </recommendedName>
    <alternativeName>
        <fullName evidence="5">50S ribosomal protein L27</fullName>
    </alternativeName>
</protein>
<dbReference type="PANTHER" id="PTHR15893:SF0">
    <property type="entry name" value="LARGE RIBOSOMAL SUBUNIT PROTEIN BL27M"/>
    <property type="match status" value="1"/>
</dbReference>
<dbReference type="FunFam" id="2.40.50.100:FF:000020">
    <property type="entry name" value="50S ribosomal protein L27"/>
    <property type="match status" value="1"/>
</dbReference>
<keyword evidence="2 6" id="KW-0689">Ribosomal protein</keyword>
<dbReference type="GO" id="GO:0003735">
    <property type="term" value="F:structural constituent of ribosome"/>
    <property type="evidence" value="ECO:0007669"/>
    <property type="project" value="InterPro"/>
</dbReference>
<dbReference type="SUPFAM" id="SSF110324">
    <property type="entry name" value="Ribosomal L27 protein-like"/>
    <property type="match status" value="1"/>
</dbReference>
<dbReference type="AlphaFoldDB" id="A0A0G0YTI0"/>
<evidence type="ECO:0000256" key="4">
    <source>
        <dbReference type="ARBA" id="ARBA00035175"/>
    </source>
</evidence>
<dbReference type="PANTHER" id="PTHR15893">
    <property type="entry name" value="RIBOSOMAL PROTEIN L27"/>
    <property type="match status" value="1"/>
</dbReference>
<name>A0A0G0YTI0_9BACT</name>
<proteinExistence type="inferred from homology"/>
<dbReference type="Gene3D" id="2.40.50.100">
    <property type="match status" value="1"/>
</dbReference>